<proteinExistence type="evidence at transcript level"/>
<dbReference type="Gene3D" id="1.10.287.110">
    <property type="entry name" value="DnaJ domain"/>
    <property type="match status" value="1"/>
</dbReference>
<reference evidence="4" key="1">
    <citation type="journal article" date="2015" name="Insect Biochem. Mol. Biol.">
        <title>An insight into the sialome of the horse fly, Tabanus bromius.</title>
        <authorList>
            <person name="Ribeiro J.M."/>
            <person name="Kazimirova M."/>
            <person name="Takac P."/>
            <person name="Andersen J.F."/>
            <person name="Francischetti I.M."/>
        </authorList>
    </citation>
    <scope>NUCLEOTIDE SEQUENCE</scope>
</reference>
<dbReference type="GO" id="GO:0051087">
    <property type="term" value="F:protein-folding chaperone binding"/>
    <property type="evidence" value="ECO:0007669"/>
    <property type="project" value="InterPro"/>
</dbReference>
<dbReference type="PANTHER" id="PTHR14021:SF15">
    <property type="entry name" value="IRON-SULFUR CLUSTER CO-CHAPERONE PROTEIN HSCB"/>
    <property type="match status" value="1"/>
</dbReference>
<dbReference type="NCBIfam" id="TIGR00714">
    <property type="entry name" value="hscB"/>
    <property type="match status" value="1"/>
</dbReference>
<name>A0A0K8TN75_TABBR</name>
<dbReference type="InterPro" id="IPR001623">
    <property type="entry name" value="DnaJ_domain"/>
</dbReference>
<feature type="non-terminal residue" evidence="4">
    <location>
        <position position="1"/>
    </location>
</feature>
<protein>
    <submittedName>
        <fullName evidence="4">Putative co-chaperone protein hscb mitochondrial</fullName>
    </submittedName>
</protein>
<evidence type="ECO:0000256" key="2">
    <source>
        <dbReference type="ARBA" id="ARBA00023186"/>
    </source>
</evidence>
<accession>A0A0K8TN75</accession>
<dbReference type="Pfam" id="PF07743">
    <property type="entry name" value="HSCB_C"/>
    <property type="match status" value="1"/>
</dbReference>
<dbReference type="InterPro" id="IPR036386">
    <property type="entry name" value="HscB_C_sf"/>
</dbReference>
<dbReference type="GO" id="GO:0005739">
    <property type="term" value="C:mitochondrion"/>
    <property type="evidence" value="ECO:0007669"/>
    <property type="project" value="TreeGrafter"/>
</dbReference>
<organism evidence="4">
    <name type="scientific">Tabanus bromius</name>
    <name type="common">Band-eyed brown horse fly</name>
    <dbReference type="NCBI Taxonomy" id="304241"/>
    <lineage>
        <taxon>Eukaryota</taxon>
        <taxon>Metazoa</taxon>
        <taxon>Ecdysozoa</taxon>
        <taxon>Arthropoda</taxon>
        <taxon>Hexapoda</taxon>
        <taxon>Insecta</taxon>
        <taxon>Pterygota</taxon>
        <taxon>Neoptera</taxon>
        <taxon>Endopterygota</taxon>
        <taxon>Diptera</taxon>
        <taxon>Brachycera</taxon>
        <taxon>Tabanomorpha</taxon>
        <taxon>Tabanoidea</taxon>
        <taxon>Tabanidae</taxon>
        <taxon>Tabanus</taxon>
    </lineage>
</organism>
<dbReference type="Gene3D" id="1.20.1280.20">
    <property type="entry name" value="HscB, C-terminal domain"/>
    <property type="match status" value="1"/>
</dbReference>
<dbReference type="AlphaFoldDB" id="A0A0K8TN75"/>
<dbReference type="InterPro" id="IPR009073">
    <property type="entry name" value="HscB_oligo_C"/>
</dbReference>
<evidence type="ECO:0000259" key="3">
    <source>
        <dbReference type="PROSITE" id="PS50076"/>
    </source>
</evidence>
<dbReference type="GO" id="GO:0051259">
    <property type="term" value="P:protein complex oligomerization"/>
    <property type="evidence" value="ECO:0007669"/>
    <property type="project" value="InterPro"/>
</dbReference>
<keyword evidence="2" id="KW-0143">Chaperone</keyword>
<dbReference type="HAMAP" id="MF_00682">
    <property type="entry name" value="HscB"/>
    <property type="match status" value="1"/>
</dbReference>
<dbReference type="InterPro" id="IPR036869">
    <property type="entry name" value="J_dom_sf"/>
</dbReference>
<dbReference type="InterPro" id="IPR004640">
    <property type="entry name" value="HscB"/>
</dbReference>
<comment type="similarity">
    <text evidence="1">Belongs to the HscB family.</text>
</comment>
<sequence length="195" mass="22842">CWNCSQIIQKSNGLFCGNCGKLLEARTDNYFKLMSMDEKFDLNVTVLAKRYRELQVMVHPDKYCNSDEKERQNSMEWSSLLNKAYKILSGPLERGEYILNQKGIILPHDNSTLDQDFLQEIMEKNEEIEATDQNSIHIYLAKVRATLYILNESISDMLNKGNYDEAKTCLVKMKYYKSLEKTIKERMHKMELNSD</sequence>
<evidence type="ECO:0000256" key="1">
    <source>
        <dbReference type="ARBA" id="ARBA00010476"/>
    </source>
</evidence>
<dbReference type="GO" id="GO:0044571">
    <property type="term" value="P:[2Fe-2S] cluster assembly"/>
    <property type="evidence" value="ECO:0007669"/>
    <property type="project" value="InterPro"/>
</dbReference>
<evidence type="ECO:0000313" key="4">
    <source>
        <dbReference type="EMBL" id="JAI15827.1"/>
    </source>
</evidence>
<feature type="domain" description="J" evidence="3">
    <location>
        <begin position="29"/>
        <end position="103"/>
    </location>
</feature>
<dbReference type="SUPFAM" id="SSF46565">
    <property type="entry name" value="Chaperone J-domain"/>
    <property type="match status" value="1"/>
</dbReference>
<dbReference type="GO" id="GO:0001671">
    <property type="term" value="F:ATPase activator activity"/>
    <property type="evidence" value="ECO:0007669"/>
    <property type="project" value="InterPro"/>
</dbReference>
<dbReference type="CDD" id="cd06257">
    <property type="entry name" value="DnaJ"/>
    <property type="match status" value="1"/>
</dbReference>
<dbReference type="SUPFAM" id="SSF47144">
    <property type="entry name" value="HSC20 (HSCB), C-terminal oligomerisation domain"/>
    <property type="match status" value="1"/>
</dbReference>
<dbReference type="EMBL" id="GDAI01001776">
    <property type="protein sequence ID" value="JAI15827.1"/>
    <property type="molecule type" value="mRNA"/>
</dbReference>
<dbReference type="PROSITE" id="PS50076">
    <property type="entry name" value="DNAJ_2"/>
    <property type="match status" value="1"/>
</dbReference>
<dbReference type="PANTHER" id="PTHR14021">
    <property type="entry name" value="IRON-SULFUR CLUSTER CO-CHAPERONE PROTEIN HSCB"/>
    <property type="match status" value="1"/>
</dbReference>